<organism evidence="2">
    <name type="scientific">Leptolyngbya boryana CZ1</name>
    <dbReference type="NCBI Taxonomy" id="3060204"/>
    <lineage>
        <taxon>Bacteria</taxon>
        <taxon>Bacillati</taxon>
        <taxon>Cyanobacteriota</taxon>
        <taxon>Cyanophyceae</taxon>
        <taxon>Leptolyngbyales</taxon>
        <taxon>Leptolyngbyaceae</taxon>
        <taxon>Leptolyngbya group</taxon>
        <taxon>Leptolyngbya</taxon>
    </lineage>
</organism>
<reference evidence="2" key="1">
    <citation type="journal article" date="2023" name="Plants (Basel)">
        <title>Genomic Analysis of Leptolyngbya boryana CZ1 Reveals Efficient Carbon Fixation Modules.</title>
        <authorList>
            <person name="Bai X."/>
            <person name="Wang H."/>
            <person name="Cheng W."/>
            <person name="Wang J."/>
            <person name="Ma M."/>
            <person name="Hu H."/>
            <person name="Song Z."/>
            <person name="Ma H."/>
            <person name="Fan Y."/>
            <person name="Du C."/>
            <person name="Xu J."/>
        </authorList>
    </citation>
    <scope>NUCLEOTIDE SEQUENCE</scope>
    <source>
        <strain evidence="2">CZ1</strain>
    </source>
</reference>
<feature type="region of interest" description="Disordered" evidence="1">
    <location>
        <begin position="50"/>
        <end position="71"/>
    </location>
</feature>
<dbReference type="EMBL" id="CP130144">
    <property type="protein sequence ID" value="WNZ48671.1"/>
    <property type="molecule type" value="Genomic_DNA"/>
</dbReference>
<dbReference type="RefSeq" id="WP_316428853.1">
    <property type="nucleotide sequence ID" value="NZ_CP130144.1"/>
</dbReference>
<protein>
    <submittedName>
        <fullName evidence="2">Uncharacterized protein</fullName>
    </submittedName>
</protein>
<gene>
    <name evidence="2" type="ORF">Q2T42_12620</name>
</gene>
<evidence type="ECO:0000256" key="1">
    <source>
        <dbReference type="SAM" id="MobiDB-lite"/>
    </source>
</evidence>
<feature type="compositionally biased region" description="Polar residues" evidence="1">
    <location>
        <begin position="52"/>
        <end position="71"/>
    </location>
</feature>
<dbReference type="AlphaFoldDB" id="A0AA97AYR7"/>
<name>A0AA97AYR7_LEPBY</name>
<accession>A0AA97AYR7</accession>
<sequence>MHPTQAARSLFCPHSDVVMRSRFAGAEGITDIFPNAPIELDQLLVRDRKDFPSSNLNQGKNFSKLNGDNTD</sequence>
<evidence type="ECO:0000313" key="2">
    <source>
        <dbReference type="EMBL" id="WNZ48671.1"/>
    </source>
</evidence>
<proteinExistence type="predicted"/>
<reference evidence="2" key="2">
    <citation type="submission" date="2023-07" db="EMBL/GenBank/DDBJ databases">
        <authorList>
            <person name="Bai X.-H."/>
            <person name="Wang H.-H."/>
            <person name="Wang J."/>
            <person name="Ma M.-Y."/>
            <person name="Hu H.-H."/>
            <person name="Song Z.-L."/>
            <person name="Ma H.-G."/>
            <person name="Fan Y."/>
            <person name="Du C.-Y."/>
            <person name="Xu J.-C."/>
        </authorList>
    </citation>
    <scope>NUCLEOTIDE SEQUENCE</scope>
    <source>
        <strain evidence="2">CZ1</strain>
    </source>
</reference>